<evidence type="ECO:0000256" key="3">
    <source>
        <dbReference type="ARBA" id="ARBA00022801"/>
    </source>
</evidence>
<dbReference type="Gene3D" id="3.40.50.1010">
    <property type="entry name" value="5'-nuclease"/>
    <property type="match status" value="1"/>
</dbReference>
<dbReference type="SMART" id="SM00670">
    <property type="entry name" value="PINc"/>
    <property type="match status" value="1"/>
</dbReference>
<name>A0A485M3X5_9ZZZZ</name>
<dbReference type="EC" id="3.1.-.-" evidence="7"/>
<dbReference type="PANTHER" id="PTHR11603:SF147">
    <property type="entry name" value="MEMBRANE PROTEIN"/>
    <property type="match status" value="1"/>
</dbReference>
<keyword evidence="5" id="KW-0812">Transmembrane</keyword>
<dbReference type="GO" id="GO:0016787">
    <property type="term" value="F:hydrolase activity"/>
    <property type="evidence" value="ECO:0007669"/>
    <property type="project" value="UniProtKB-KW"/>
</dbReference>
<gene>
    <name evidence="7" type="ORF">SCFA_750037</name>
</gene>
<keyword evidence="5" id="KW-1133">Transmembrane helix</keyword>
<keyword evidence="5" id="KW-0472">Membrane</keyword>
<dbReference type="PANTHER" id="PTHR11603">
    <property type="entry name" value="AAA FAMILY ATPASE"/>
    <property type="match status" value="1"/>
</dbReference>
<feature type="transmembrane region" description="Helical" evidence="5">
    <location>
        <begin position="7"/>
        <end position="23"/>
    </location>
</feature>
<dbReference type="InterPro" id="IPR002792">
    <property type="entry name" value="TRAM_dom"/>
</dbReference>
<dbReference type="InterPro" id="IPR052041">
    <property type="entry name" value="Nucleic_acid_metab_PIN/TRAM"/>
</dbReference>
<feature type="transmembrane region" description="Helical" evidence="5">
    <location>
        <begin position="29"/>
        <end position="47"/>
    </location>
</feature>
<dbReference type="EMBL" id="CAADRM010000142">
    <property type="protein sequence ID" value="VFU17968.1"/>
    <property type="molecule type" value="Genomic_DNA"/>
</dbReference>
<dbReference type="AlphaFoldDB" id="A0A485M3X5"/>
<reference evidence="7" key="1">
    <citation type="submission" date="2019-03" db="EMBL/GenBank/DDBJ databases">
        <authorList>
            <person name="Hao L."/>
        </authorList>
    </citation>
    <scope>NUCLEOTIDE SEQUENCE</scope>
</reference>
<comment type="cofactor">
    <cofactor evidence="1">
        <name>Mg(2+)</name>
        <dbReference type="ChEBI" id="CHEBI:18420"/>
    </cofactor>
</comment>
<evidence type="ECO:0000313" key="7">
    <source>
        <dbReference type="EMBL" id="VFU17968.1"/>
    </source>
</evidence>
<dbReference type="PROSITE" id="PS50926">
    <property type="entry name" value="TRAM"/>
    <property type="match status" value="1"/>
</dbReference>
<keyword evidence="4" id="KW-0460">Magnesium</keyword>
<organism evidence="7">
    <name type="scientific">anaerobic digester metagenome</name>
    <dbReference type="NCBI Taxonomy" id="1263854"/>
    <lineage>
        <taxon>unclassified sequences</taxon>
        <taxon>metagenomes</taxon>
        <taxon>ecological metagenomes</taxon>
    </lineage>
</organism>
<accession>A0A485M3X5</accession>
<dbReference type="CDD" id="cd09877">
    <property type="entry name" value="PIN_YacL-like"/>
    <property type="match status" value="1"/>
</dbReference>
<dbReference type="SUPFAM" id="SSF88723">
    <property type="entry name" value="PIN domain-like"/>
    <property type="match status" value="1"/>
</dbReference>
<evidence type="ECO:0000256" key="5">
    <source>
        <dbReference type="SAM" id="Phobius"/>
    </source>
</evidence>
<dbReference type="InterPro" id="IPR029060">
    <property type="entry name" value="PIN-like_dom_sf"/>
</dbReference>
<evidence type="ECO:0000256" key="2">
    <source>
        <dbReference type="ARBA" id="ARBA00022722"/>
    </source>
</evidence>
<dbReference type="Pfam" id="PF01938">
    <property type="entry name" value="TRAM"/>
    <property type="match status" value="1"/>
</dbReference>
<dbReference type="InterPro" id="IPR002716">
    <property type="entry name" value="PIN_dom"/>
</dbReference>
<keyword evidence="2" id="KW-0540">Nuclease</keyword>
<evidence type="ECO:0000259" key="6">
    <source>
        <dbReference type="PROSITE" id="PS50926"/>
    </source>
</evidence>
<feature type="transmembrane region" description="Helical" evidence="5">
    <location>
        <begin position="59"/>
        <end position="82"/>
    </location>
</feature>
<dbReference type="GO" id="GO:0004518">
    <property type="term" value="F:nuclease activity"/>
    <property type="evidence" value="ECO:0007669"/>
    <property type="project" value="UniProtKB-KW"/>
</dbReference>
<evidence type="ECO:0000256" key="4">
    <source>
        <dbReference type="ARBA" id="ARBA00022842"/>
    </source>
</evidence>
<proteinExistence type="predicted"/>
<evidence type="ECO:0000256" key="1">
    <source>
        <dbReference type="ARBA" id="ARBA00001946"/>
    </source>
</evidence>
<protein>
    <submittedName>
        <fullName evidence="7">Putative PIN and TRAM-domain containing protein</fullName>
        <ecNumber evidence="7">3.1.-.-</ecNumber>
    </submittedName>
</protein>
<feature type="domain" description="TRAM" evidence="6">
    <location>
        <begin position="258"/>
        <end position="319"/>
    </location>
</feature>
<sequence>MKWFLRIAVALVVFYGAFMYAHLQMGGGIWLIILPGIAEACLLMVFIGEIKGLKFHPMAYVGGFLGAILGLVIGSLLGYVLLRLEGGLFLFILINSLFAYMGYTIGHAWGKELGDLPFFHQKSRTGYPRRKIMDTSVIIDGRVPDVCDAGFIEGTLVAPQFILNELQHIADSSDPLKRARGRRGLDILNRLQKNPMVQFEIVDKDYPKIKEVDSKLIALAKELDADVLTNDFNLNKVAQIQGVNVLNINQLANAVKPIVLPGESLSVTIAKQGKEKGQGVAYLEDGTMVVVEQGEPMLNKSIEVTVTSILQTPAGRMIFAAPKTNGG</sequence>
<dbReference type="Pfam" id="PF01850">
    <property type="entry name" value="PIN"/>
    <property type="match status" value="1"/>
</dbReference>
<feature type="transmembrane region" description="Helical" evidence="5">
    <location>
        <begin position="88"/>
        <end position="106"/>
    </location>
</feature>
<keyword evidence="3 7" id="KW-0378">Hydrolase</keyword>